<gene>
    <name evidence="4" type="ORF">BLX24_10230</name>
</gene>
<feature type="repeat" description="TPR" evidence="3">
    <location>
        <begin position="197"/>
        <end position="230"/>
    </location>
</feature>
<feature type="repeat" description="TPR" evidence="3">
    <location>
        <begin position="299"/>
        <end position="332"/>
    </location>
</feature>
<comment type="caution">
    <text evidence="4">The sequence shown here is derived from an EMBL/GenBank/DDBJ whole genome shotgun (WGS) entry which is preliminary data.</text>
</comment>
<accession>A0A1S2VL93</accession>
<dbReference type="InterPro" id="IPR011990">
    <property type="entry name" value="TPR-like_helical_dom_sf"/>
</dbReference>
<evidence type="ECO:0000313" key="4">
    <source>
        <dbReference type="EMBL" id="OIN59532.1"/>
    </source>
</evidence>
<evidence type="ECO:0000256" key="3">
    <source>
        <dbReference type="PROSITE-ProRule" id="PRU00339"/>
    </source>
</evidence>
<feature type="repeat" description="TPR" evidence="3">
    <location>
        <begin position="231"/>
        <end position="264"/>
    </location>
</feature>
<dbReference type="Pfam" id="PF14559">
    <property type="entry name" value="TPR_19"/>
    <property type="match status" value="1"/>
</dbReference>
<evidence type="ECO:0000313" key="5">
    <source>
        <dbReference type="Proteomes" id="UP000181790"/>
    </source>
</evidence>
<reference evidence="4 5" key="1">
    <citation type="submission" date="2016-10" db="EMBL/GenBank/DDBJ databases">
        <title>Arsenicibacter rosenii gen. nov., sp. nov., an efficient arsenic-methylating bacterium isolated from an arsenic-contaminated paddy soil.</title>
        <authorList>
            <person name="Huang K."/>
        </authorList>
    </citation>
    <scope>NUCLEOTIDE SEQUENCE [LARGE SCALE GENOMIC DNA]</scope>
    <source>
        <strain evidence="4 5">SM-1</strain>
    </source>
</reference>
<dbReference type="SUPFAM" id="SSF48452">
    <property type="entry name" value="TPR-like"/>
    <property type="match status" value="2"/>
</dbReference>
<keyword evidence="1" id="KW-0677">Repeat</keyword>
<feature type="repeat" description="TPR" evidence="3">
    <location>
        <begin position="61"/>
        <end position="94"/>
    </location>
</feature>
<dbReference type="InterPro" id="IPR050498">
    <property type="entry name" value="Ycf3"/>
</dbReference>
<dbReference type="Pfam" id="PF13181">
    <property type="entry name" value="TPR_8"/>
    <property type="match status" value="2"/>
</dbReference>
<feature type="repeat" description="TPR" evidence="3">
    <location>
        <begin position="129"/>
        <end position="162"/>
    </location>
</feature>
<organism evidence="4 5">
    <name type="scientific">Arsenicibacter rosenii</name>
    <dbReference type="NCBI Taxonomy" id="1750698"/>
    <lineage>
        <taxon>Bacteria</taxon>
        <taxon>Pseudomonadati</taxon>
        <taxon>Bacteroidota</taxon>
        <taxon>Cytophagia</taxon>
        <taxon>Cytophagales</taxon>
        <taxon>Spirosomataceae</taxon>
        <taxon>Arsenicibacter</taxon>
    </lineage>
</organism>
<dbReference type="PANTHER" id="PTHR44858">
    <property type="entry name" value="TETRATRICOPEPTIDE REPEAT PROTEIN 6"/>
    <property type="match status" value="1"/>
</dbReference>
<evidence type="ECO:0000256" key="2">
    <source>
        <dbReference type="ARBA" id="ARBA00022803"/>
    </source>
</evidence>
<keyword evidence="5" id="KW-1185">Reference proteome</keyword>
<dbReference type="InterPro" id="IPR019734">
    <property type="entry name" value="TPR_rpt"/>
</dbReference>
<keyword evidence="2 3" id="KW-0802">TPR repeat</keyword>
<dbReference type="Gene3D" id="1.25.40.10">
    <property type="entry name" value="Tetratricopeptide repeat domain"/>
    <property type="match status" value="3"/>
</dbReference>
<feature type="repeat" description="TPR" evidence="3">
    <location>
        <begin position="163"/>
        <end position="196"/>
    </location>
</feature>
<dbReference type="RefSeq" id="WP_071503214.1">
    <property type="nucleotide sequence ID" value="NZ_MORL01000004.1"/>
</dbReference>
<dbReference type="AlphaFoldDB" id="A0A1S2VL93"/>
<keyword evidence="4" id="KW-0328">Glycosyltransferase</keyword>
<dbReference type="SMART" id="SM00028">
    <property type="entry name" value="TPR"/>
    <property type="match status" value="8"/>
</dbReference>
<dbReference type="Proteomes" id="UP000181790">
    <property type="component" value="Unassembled WGS sequence"/>
</dbReference>
<dbReference type="PANTHER" id="PTHR44858:SF1">
    <property type="entry name" value="UDP-N-ACETYLGLUCOSAMINE--PEPTIDE N-ACETYLGLUCOSAMINYLTRANSFERASE SPINDLY-RELATED"/>
    <property type="match status" value="1"/>
</dbReference>
<protein>
    <submittedName>
        <fullName evidence="4">UDP-N-acetylglucosamine-peptide N-acetylglucosaminyltransferase</fullName>
    </submittedName>
</protein>
<dbReference type="OrthoDB" id="916447at2"/>
<sequence length="403" mass="45471">MCLGDAFKYIVLIGLVLSLVACGDNERRQARIPPLPDWADSSRSEATLRALTRAINQSSSPYAYAKRAALYLSMEKRQEALEDIDEAISRNANVGSFYLIRSQVYRLMKQIPKALENAQRAEILGVDTPELYTILGDLYQQQKQFGKARLHIARALQMAPYDGEAYFFQGIITAYQGDTGKAISLYEHSLSLKPRYLATYNQLSNIYRALGNIEQALAYNEKASTYFPDNAELWYTRGLTLQSGGKLEEALGCYRQTVKLQTNYYQAHFQSGLIYQKWKSYFPALANFQKVQQYKPDYPRIDTYIGQCQEQVGQLDAAIASYTKASQLDPGDQLAVAGLYRAQRRQMGYYYNSQQTTGGTDNNTPAINPADTARLRIQALPSRTRIPSRGDSINRTIKPIGQN</sequence>
<proteinExistence type="predicted"/>
<keyword evidence="4" id="KW-0808">Transferase</keyword>
<evidence type="ECO:0000256" key="1">
    <source>
        <dbReference type="ARBA" id="ARBA00022737"/>
    </source>
</evidence>
<dbReference type="PROSITE" id="PS50005">
    <property type="entry name" value="TPR"/>
    <property type="match status" value="6"/>
</dbReference>
<dbReference type="GO" id="GO:0016757">
    <property type="term" value="F:glycosyltransferase activity"/>
    <property type="evidence" value="ECO:0007669"/>
    <property type="project" value="UniProtKB-KW"/>
</dbReference>
<name>A0A1S2VL93_9BACT</name>
<dbReference type="EMBL" id="MORL01000004">
    <property type="protein sequence ID" value="OIN59532.1"/>
    <property type="molecule type" value="Genomic_DNA"/>
</dbReference>